<dbReference type="Pfam" id="PF03476">
    <property type="entry name" value="MOSC_N"/>
    <property type="match status" value="1"/>
</dbReference>
<comment type="caution">
    <text evidence="2">The sequence shown here is derived from an EMBL/GenBank/DDBJ whole genome shotgun (WGS) entry which is preliminary data.</text>
</comment>
<dbReference type="Proteomes" id="UP000544110">
    <property type="component" value="Unassembled WGS sequence"/>
</dbReference>
<dbReference type="PROSITE" id="PS51340">
    <property type="entry name" value="MOSC"/>
    <property type="match status" value="1"/>
</dbReference>
<reference evidence="2 3" key="1">
    <citation type="submission" date="2020-07" db="EMBL/GenBank/DDBJ databases">
        <title>Sequencing the genomes of 1000 actinobacteria strains.</title>
        <authorList>
            <person name="Klenk H.-P."/>
        </authorList>
    </citation>
    <scope>NUCLEOTIDE SEQUENCE [LARGE SCALE GENOMIC DNA]</scope>
    <source>
        <strain evidence="2 3">DSM 24552</strain>
    </source>
</reference>
<dbReference type="RefSeq" id="WP_179518128.1">
    <property type="nucleotide sequence ID" value="NZ_JACCAC010000001.1"/>
</dbReference>
<accession>A0A7Y9RSC3</accession>
<proteinExistence type="predicted"/>
<name>A0A7Y9RSC3_9ACTN</name>
<dbReference type="EMBL" id="JACCAC010000001">
    <property type="protein sequence ID" value="NYG55732.1"/>
    <property type="molecule type" value="Genomic_DNA"/>
</dbReference>
<dbReference type="GO" id="GO:0030170">
    <property type="term" value="F:pyridoxal phosphate binding"/>
    <property type="evidence" value="ECO:0007669"/>
    <property type="project" value="InterPro"/>
</dbReference>
<organism evidence="2 3">
    <name type="scientific">Nocardioides perillae</name>
    <dbReference type="NCBI Taxonomy" id="1119534"/>
    <lineage>
        <taxon>Bacteria</taxon>
        <taxon>Bacillati</taxon>
        <taxon>Actinomycetota</taxon>
        <taxon>Actinomycetes</taxon>
        <taxon>Propionibacteriales</taxon>
        <taxon>Nocardioidaceae</taxon>
        <taxon>Nocardioides</taxon>
    </lineage>
</organism>
<dbReference type="InterPro" id="IPR011037">
    <property type="entry name" value="Pyrv_Knase-like_insert_dom_sf"/>
</dbReference>
<protein>
    <recommendedName>
        <fullName evidence="1">MOSC domain-containing protein</fullName>
    </recommendedName>
</protein>
<dbReference type="SUPFAM" id="SSF50800">
    <property type="entry name" value="PK beta-barrel domain-like"/>
    <property type="match status" value="1"/>
</dbReference>
<dbReference type="Pfam" id="PF03473">
    <property type="entry name" value="MOSC"/>
    <property type="match status" value="1"/>
</dbReference>
<dbReference type="InterPro" id="IPR005302">
    <property type="entry name" value="MoCF_Sase_C"/>
</dbReference>
<dbReference type="AlphaFoldDB" id="A0A7Y9RSC3"/>
<dbReference type="GO" id="GO:0003824">
    <property type="term" value="F:catalytic activity"/>
    <property type="evidence" value="ECO:0007669"/>
    <property type="project" value="InterPro"/>
</dbReference>
<dbReference type="GO" id="GO:0030151">
    <property type="term" value="F:molybdenum ion binding"/>
    <property type="evidence" value="ECO:0007669"/>
    <property type="project" value="InterPro"/>
</dbReference>
<sequence>MTSRPGPSAARVTAIRRYPVKSMGGEDLAHVDLDARGLVGDRLLAVVDADGHLASGKSTRRFRRRDAVFDFAATTDAHGVVVSVAGERWRVGSSELDAELTARMGTAVSVLPEGDVPHQDDGAVSLVGTATLAWCAVRWGGAPDPRRLRANLVLQTDEPFVEESWVGHEATLGTARLDVVERVPRCRMVDVDQDGAVAASHPWLTGLGAERDLCVAVYADVAAPGRVAVGDEVRLSPR</sequence>
<evidence type="ECO:0000259" key="1">
    <source>
        <dbReference type="PROSITE" id="PS51340"/>
    </source>
</evidence>
<keyword evidence="3" id="KW-1185">Reference proteome</keyword>
<feature type="domain" description="MOSC" evidence="1">
    <location>
        <begin position="98"/>
        <end position="236"/>
    </location>
</feature>
<evidence type="ECO:0000313" key="2">
    <source>
        <dbReference type="EMBL" id="NYG55732.1"/>
    </source>
</evidence>
<evidence type="ECO:0000313" key="3">
    <source>
        <dbReference type="Proteomes" id="UP000544110"/>
    </source>
</evidence>
<dbReference type="InterPro" id="IPR005303">
    <property type="entry name" value="MOCOS_middle"/>
</dbReference>
<gene>
    <name evidence="2" type="ORF">BJ989_002036</name>
</gene>